<accession>A0ABV7F5X3</accession>
<organism evidence="1 2">
    <name type="scientific">Undibacterium arcticum</name>
    <dbReference type="NCBI Taxonomy" id="1762892"/>
    <lineage>
        <taxon>Bacteria</taxon>
        <taxon>Pseudomonadati</taxon>
        <taxon>Pseudomonadota</taxon>
        <taxon>Betaproteobacteria</taxon>
        <taxon>Burkholderiales</taxon>
        <taxon>Oxalobacteraceae</taxon>
        <taxon>Undibacterium</taxon>
    </lineage>
</organism>
<evidence type="ECO:0000313" key="2">
    <source>
        <dbReference type="Proteomes" id="UP001595530"/>
    </source>
</evidence>
<dbReference type="EMBL" id="JBHRTP010000052">
    <property type="protein sequence ID" value="MFC3109483.1"/>
    <property type="molecule type" value="Genomic_DNA"/>
</dbReference>
<dbReference type="Proteomes" id="UP001595530">
    <property type="component" value="Unassembled WGS sequence"/>
</dbReference>
<keyword evidence="2" id="KW-1185">Reference proteome</keyword>
<gene>
    <name evidence="1" type="ORF">ACFOFO_16195</name>
</gene>
<evidence type="ECO:0000313" key="1">
    <source>
        <dbReference type="EMBL" id="MFC3109483.1"/>
    </source>
</evidence>
<comment type="caution">
    <text evidence="1">The sequence shown here is derived from an EMBL/GenBank/DDBJ whole genome shotgun (WGS) entry which is preliminary data.</text>
</comment>
<name>A0ABV7F5X3_9BURK</name>
<proteinExistence type="predicted"/>
<sequence length="150" mass="16230">MAKLMILGQRYAIQANIETLTPETFTHVANTKMKLLKPALTILKNRDMAAMKKFEDLLPLDEQLEAMMSHQAPQISISTLAALRTTMAANPSSPASPEKQAVAVTMPSAPKIIPAAQRIANHPDPMAALSAEGWLADDAFEFSPAYRASA</sequence>
<reference evidence="2" key="1">
    <citation type="journal article" date="2019" name="Int. J. Syst. Evol. Microbiol.">
        <title>The Global Catalogue of Microorganisms (GCM) 10K type strain sequencing project: providing services to taxonomists for standard genome sequencing and annotation.</title>
        <authorList>
            <consortium name="The Broad Institute Genomics Platform"/>
            <consortium name="The Broad Institute Genome Sequencing Center for Infectious Disease"/>
            <person name="Wu L."/>
            <person name="Ma J."/>
        </authorList>
    </citation>
    <scope>NUCLEOTIDE SEQUENCE [LARGE SCALE GENOMIC DNA]</scope>
    <source>
        <strain evidence="2">KCTC 42986</strain>
    </source>
</reference>
<dbReference type="RefSeq" id="WP_390329301.1">
    <property type="nucleotide sequence ID" value="NZ_JBHRTP010000052.1"/>
</dbReference>
<protein>
    <submittedName>
        <fullName evidence="1">Uncharacterized protein</fullName>
    </submittedName>
</protein>